<feature type="compositionally biased region" description="Polar residues" evidence="1">
    <location>
        <begin position="19"/>
        <end position="28"/>
    </location>
</feature>
<dbReference type="EMBL" id="ML987196">
    <property type="protein sequence ID" value="KAF2248296.1"/>
    <property type="molecule type" value="Genomic_DNA"/>
</dbReference>
<dbReference type="RefSeq" id="XP_033683300.1">
    <property type="nucleotide sequence ID" value="XM_033832112.1"/>
</dbReference>
<dbReference type="Proteomes" id="UP000800094">
    <property type="component" value="Unassembled WGS sequence"/>
</dbReference>
<protein>
    <submittedName>
        <fullName evidence="2">Uncharacterized protein</fullName>
    </submittedName>
</protein>
<evidence type="ECO:0000256" key="1">
    <source>
        <dbReference type="SAM" id="MobiDB-lite"/>
    </source>
</evidence>
<proteinExistence type="predicted"/>
<feature type="compositionally biased region" description="Basic residues" evidence="1">
    <location>
        <begin position="8"/>
        <end position="18"/>
    </location>
</feature>
<dbReference type="GeneID" id="54585442"/>
<sequence>MRALTRRLLHPHRAKHQSRSSIHGQPSSIPAGMPHFLTIPRELRDEIITLILLSCRETPRTPSEIEDQDREVLRDISLAGWNYPAVFYSKDAADYTPTCLPLLLTNKQLHAETKENLERLPAKGTNYELDVKFVKEQYLAPTWALVPVLSERVNHVRAVFQSTGTFERNISKAHLRDIWRRGCGGPPGYVWMFYILLERFLHAGPVGRCTHDEQKPVTINCLELDFIDPEDTSLLPPEPVTPEQIYTAMQLHIWSRRPNEEEFKMLRPEWLESELRGEIQRLLRMGYHYASYGGILHERIGSIVFKVNGEITKELDVGQILAEQTFNEDFGSEVMRHQRVGHWIAWRERAIRVRKERGLKVVEPEPSWRDKARAIAERLYGANPQH</sequence>
<name>A0A6A6ICZ4_9PLEO</name>
<keyword evidence="3" id="KW-1185">Reference proteome</keyword>
<evidence type="ECO:0000313" key="3">
    <source>
        <dbReference type="Proteomes" id="UP000800094"/>
    </source>
</evidence>
<evidence type="ECO:0000313" key="2">
    <source>
        <dbReference type="EMBL" id="KAF2248296.1"/>
    </source>
</evidence>
<dbReference type="OrthoDB" id="2823490at2759"/>
<gene>
    <name evidence="2" type="ORF">BU26DRAFT_551631</name>
</gene>
<organism evidence="2 3">
    <name type="scientific">Trematosphaeria pertusa</name>
    <dbReference type="NCBI Taxonomy" id="390896"/>
    <lineage>
        <taxon>Eukaryota</taxon>
        <taxon>Fungi</taxon>
        <taxon>Dikarya</taxon>
        <taxon>Ascomycota</taxon>
        <taxon>Pezizomycotina</taxon>
        <taxon>Dothideomycetes</taxon>
        <taxon>Pleosporomycetidae</taxon>
        <taxon>Pleosporales</taxon>
        <taxon>Massarineae</taxon>
        <taxon>Trematosphaeriaceae</taxon>
        <taxon>Trematosphaeria</taxon>
    </lineage>
</organism>
<accession>A0A6A6ICZ4</accession>
<dbReference type="AlphaFoldDB" id="A0A6A6ICZ4"/>
<reference evidence="2" key="1">
    <citation type="journal article" date="2020" name="Stud. Mycol.">
        <title>101 Dothideomycetes genomes: a test case for predicting lifestyles and emergence of pathogens.</title>
        <authorList>
            <person name="Haridas S."/>
            <person name="Albert R."/>
            <person name="Binder M."/>
            <person name="Bloem J."/>
            <person name="Labutti K."/>
            <person name="Salamov A."/>
            <person name="Andreopoulos B."/>
            <person name="Baker S."/>
            <person name="Barry K."/>
            <person name="Bills G."/>
            <person name="Bluhm B."/>
            <person name="Cannon C."/>
            <person name="Castanera R."/>
            <person name="Culley D."/>
            <person name="Daum C."/>
            <person name="Ezra D."/>
            <person name="Gonzalez J."/>
            <person name="Henrissat B."/>
            <person name="Kuo A."/>
            <person name="Liang C."/>
            <person name="Lipzen A."/>
            <person name="Lutzoni F."/>
            <person name="Magnuson J."/>
            <person name="Mondo S."/>
            <person name="Nolan M."/>
            <person name="Ohm R."/>
            <person name="Pangilinan J."/>
            <person name="Park H.-J."/>
            <person name="Ramirez L."/>
            <person name="Alfaro M."/>
            <person name="Sun H."/>
            <person name="Tritt A."/>
            <person name="Yoshinaga Y."/>
            <person name="Zwiers L.-H."/>
            <person name="Turgeon B."/>
            <person name="Goodwin S."/>
            <person name="Spatafora J."/>
            <person name="Crous P."/>
            <person name="Grigoriev I."/>
        </authorList>
    </citation>
    <scope>NUCLEOTIDE SEQUENCE</scope>
    <source>
        <strain evidence="2">CBS 122368</strain>
    </source>
</reference>
<feature type="region of interest" description="Disordered" evidence="1">
    <location>
        <begin position="8"/>
        <end position="31"/>
    </location>
</feature>